<keyword evidence="3" id="KW-0418">Kinase</keyword>
<dbReference type="GO" id="GO:0004674">
    <property type="term" value="F:protein serine/threonine kinase activity"/>
    <property type="evidence" value="ECO:0007669"/>
    <property type="project" value="TreeGrafter"/>
</dbReference>
<feature type="domain" description="Protein kinase" evidence="6">
    <location>
        <begin position="27"/>
        <end position="296"/>
    </location>
</feature>
<name>A0A250I868_9BACT</name>
<keyword evidence="2" id="KW-0547">Nucleotide-binding</keyword>
<keyword evidence="1" id="KW-0808">Transferase</keyword>
<evidence type="ECO:0000313" key="8">
    <source>
        <dbReference type="Proteomes" id="UP000217289"/>
    </source>
</evidence>
<dbReference type="AlphaFoldDB" id="A0A250I868"/>
<dbReference type="OrthoDB" id="5524425at2"/>
<dbReference type="KEGG" id="mbd:MEBOL_000831"/>
<protein>
    <recommendedName>
        <fullName evidence="6">Protein kinase domain-containing protein</fullName>
    </recommendedName>
</protein>
<gene>
    <name evidence="7" type="ORF">MEBOL_000831</name>
</gene>
<evidence type="ECO:0000313" key="7">
    <source>
        <dbReference type="EMBL" id="ATB27393.1"/>
    </source>
</evidence>
<accession>A0A250I868</accession>
<keyword evidence="4" id="KW-0067">ATP-binding</keyword>
<dbReference type="EMBL" id="CP022163">
    <property type="protein sequence ID" value="ATB27393.1"/>
    <property type="molecule type" value="Genomic_DNA"/>
</dbReference>
<evidence type="ECO:0000256" key="2">
    <source>
        <dbReference type="ARBA" id="ARBA00022741"/>
    </source>
</evidence>
<evidence type="ECO:0000256" key="3">
    <source>
        <dbReference type="ARBA" id="ARBA00022777"/>
    </source>
</evidence>
<reference evidence="7 8" key="1">
    <citation type="submission" date="2017-06" db="EMBL/GenBank/DDBJ databases">
        <authorList>
            <person name="Kim H.J."/>
            <person name="Triplett B.A."/>
        </authorList>
    </citation>
    <scope>NUCLEOTIDE SEQUENCE [LARGE SCALE GENOMIC DNA]</scope>
    <source>
        <strain evidence="7 8">DSM 14713</strain>
    </source>
</reference>
<sequence length="575" mass="63747">MHDGRGEQDGEELWGPEFAPGRQVAGFTLRERLDTGGASRVYLAERGGRLFALKLVPMGQWGEREVDALRRVRDAAVVGLLGYGQWPETRPRFLVLELEWVEGVPLDVWAGRAPRHARQWVEQVLLPLTRALGQVHAAGVVHRDVKEANVVMRQHDGQPVLVDFGSAAYEGSPRLTKRLPPGTPEYRSPEMLRFAKEWEGEPYTSRPSDDWWALGVMLYILLTRSLPFGDRHGPLVRNILQHTPEPPHVKNPRVPQALGELCLRMLEKAPESRYADAPALVEAMEEALRGADDTWLVPLFDVEPEPEPMPVRAEPQAAPRRVPRKRWPWLLALGGAAAVLLLAPEAHRPSREEGPPPPRIRSPPPPPSQQAGFRQEIAPVTRTAEVGPGAELMKSPLPVPVAQATHREEKPMRKPHPGRTPVASTVVTAAACLSAACATAPRPLPPPANCPPGSEESAKRFGLRLYRPYLGVLAPRDSLIGTKNMYRITVRDGARSTLETLTEWAQLPDRSLFQGELYFARNGVHGRYTRLTLPSGESFPICATLWKPIETQPGSTSEKAIINPFTYLTVVPEFP</sequence>
<dbReference type="PROSITE" id="PS00108">
    <property type="entry name" value="PROTEIN_KINASE_ST"/>
    <property type="match status" value="1"/>
</dbReference>
<evidence type="ECO:0000256" key="5">
    <source>
        <dbReference type="SAM" id="MobiDB-lite"/>
    </source>
</evidence>
<feature type="compositionally biased region" description="Pro residues" evidence="5">
    <location>
        <begin position="355"/>
        <end position="368"/>
    </location>
</feature>
<evidence type="ECO:0000256" key="1">
    <source>
        <dbReference type="ARBA" id="ARBA00022679"/>
    </source>
</evidence>
<dbReference type="Gene3D" id="1.10.510.10">
    <property type="entry name" value="Transferase(Phosphotransferase) domain 1"/>
    <property type="match status" value="1"/>
</dbReference>
<dbReference type="Pfam" id="PF00069">
    <property type="entry name" value="Pkinase"/>
    <property type="match status" value="1"/>
</dbReference>
<dbReference type="GO" id="GO:0005524">
    <property type="term" value="F:ATP binding"/>
    <property type="evidence" value="ECO:0007669"/>
    <property type="project" value="UniProtKB-KW"/>
</dbReference>
<dbReference type="InterPro" id="IPR011009">
    <property type="entry name" value="Kinase-like_dom_sf"/>
</dbReference>
<keyword evidence="8" id="KW-1185">Reference proteome</keyword>
<dbReference type="InterPro" id="IPR008271">
    <property type="entry name" value="Ser/Thr_kinase_AS"/>
</dbReference>
<dbReference type="PANTHER" id="PTHR43289:SF6">
    <property type="entry name" value="SERINE_THREONINE-PROTEIN KINASE NEKL-3"/>
    <property type="match status" value="1"/>
</dbReference>
<proteinExistence type="predicted"/>
<dbReference type="InterPro" id="IPR000719">
    <property type="entry name" value="Prot_kinase_dom"/>
</dbReference>
<dbReference type="Proteomes" id="UP000217289">
    <property type="component" value="Chromosome"/>
</dbReference>
<evidence type="ECO:0000259" key="6">
    <source>
        <dbReference type="PROSITE" id="PS50011"/>
    </source>
</evidence>
<dbReference type="SMART" id="SM00220">
    <property type="entry name" value="S_TKc"/>
    <property type="match status" value="1"/>
</dbReference>
<organism evidence="7 8">
    <name type="scientific">Melittangium boletus DSM 14713</name>
    <dbReference type="NCBI Taxonomy" id="1294270"/>
    <lineage>
        <taxon>Bacteria</taxon>
        <taxon>Pseudomonadati</taxon>
        <taxon>Myxococcota</taxon>
        <taxon>Myxococcia</taxon>
        <taxon>Myxococcales</taxon>
        <taxon>Cystobacterineae</taxon>
        <taxon>Archangiaceae</taxon>
        <taxon>Melittangium</taxon>
    </lineage>
</organism>
<evidence type="ECO:0000256" key="4">
    <source>
        <dbReference type="ARBA" id="ARBA00022840"/>
    </source>
</evidence>
<dbReference type="PANTHER" id="PTHR43289">
    <property type="entry name" value="MITOGEN-ACTIVATED PROTEIN KINASE KINASE KINASE 20-RELATED"/>
    <property type="match status" value="1"/>
</dbReference>
<dbReference type="RefSeq" id="WP_095976201.1">
    <property type="nucleotide sequence ID" value="NZ_CP022163.1"/>
</dbReference>
<dbReference type="PROSITE" id="PS50011">
    <property type="entry name" value="PROTEIN_KINASE_DOM"/>
    <property type="match status" value="1"/>
</dbReference>
<dbReference type="CDD" id="cd14014">
    <property type="entry name" value="STKc_PknB_like"/>
    <property type="match status" value="1"/>
</dbReference>
<feature type="region of interest" description="Disordered" evidence="5">
    <location>
        <begin position="347"/>
        <end position="372"/>
    </location>
</feature>
<dbReference type="SUPFAM" id="SSF56112">
    <property type="entry name" value="Protein kinase-like (PK-like)"/>
    <property type="match status" value="1"/>
</dbReference>